<evidence type="ECO:0000256" key="16">
    <source>
        <dbReference type="ARBA" id="ARBA00045018"/>
    </source>
</evidence>
<keyword evidence="20" id="KW-1133">Transmembrane helix</keyword>
<comment type="catalytic activity">
    <reaction evidence="4">
        <text>L-alpha-aminoacyl-L-arginine(out) = L-alpha-aminoacyl-L-arginine(in)</text>
        <dbReference type="Rhea" id="RHEA:79367"/>
        <dbReference type="ChEBI" id="CHEBI:229968"/>
    </reaction>
</comment>
<evidence type="ECO:0000256" key="18">
    <source>
        <dbReference type="ARBA" id="ARBA00046376"/>
    </source>
</evidence>
<evidence type="ECO:0000256" key="12">
    <source>
        <dbReference type="ARBA" id="ARBA00044912"/>
    </source>
</evidence>
<dbReference type="Proteomes" id="UP000789570">
    <property type="component" value="Unassembled WGS sequence"/>
</dbReference>
<dbReference type="PANTHER" id="PTHR23512">
    <property type="entry name" value="MAJOR FACILITATOR SUPERFAMILY DOMAIN-CONTAINING PROTEIN 1"/>
    <property type="match status" value="1"/>
</dbReference>
<comment type="catalytic activity">
    <reaction evidence="2">
        <text>L-lysyl-L-alanine(out) = L-lysyl-L-alanine(in)</text>
        <dbReference type="Rhea" id="RHEA:79399"/>
        <dbReference type="ChEBI" id="CHEBI:229954"/>
    </reaction>
</comment>
<comment type="catalytic activity">
    <reaction evidence="10">
        <text>L-lysyl-L-lysine(out) = L-lysyl-L-lysine(in)</text>
        <dbReference type="Rhea" id="RHEA:79403"/>
        <dbReference type="ChEBI" id="CHEBI:229956"/>
    </reaction>
</comment>
<evidence type="ECO:0000256" key="10">
    <source>
        <dbReference type="ARBA" id="ARBA00044900"/>
    </source>
</evidence>
<protein>
    <recommendedName>
        <fullName evidence="15">Lysosomal dipeptide transporter MFSD1</fullName>
    </recommendedName>
    <alternativeName>
        <fullName evidence="16">Major facilitator superfamily domain-containing protein 1</fullName>
    </alternativeName>
</protein>
<evidence type="ECO:0000256" key="7">
    <source>
        <dbReference type="ARBA" id="ARBA00044893"/>
    </source>
</evidence>
<dbReference type="InterPro" id="IPR052187">
    <property type="entry name" value="MFSD1"/>
</dbReference>
<feature type="region of interest" description="Disordered" evidence="19">
    <location>
        <begin position="1"/>
        <end position="26"/>
    </location>
</feature>
<dbReference type="PANTHER" id="PTHR23512:SF12">
    <property type="entry name" value="TRANSPORTER, PUTATIVE (AFU_ORTHOLOGUE AFUA_4G00260)-RELATED"/>
    <property type="match status" value="1"/>
</dbReference>
<evidence type="ECO:0000256" key="20">
    <source>
        <dbReference type="SAM" id="Phobius"/>
    </source>
</evidence>
<evidence type="ECO:0000256" key="4">
    <source>
        <dbReference type="ARBA" id="ARBA00044881"/>
    </source>
</evidence>
<keyword evidence="20" id="KW-0472">Membrane</keyword>
<reference evidence="22" key="1">
    <citation type="submission" date="2021-06" db="EMBL/GenBank/DDBJ databases">
        <authorList>
            <person name="Kallberg Y."/>
            <person name="Tangrot J."/>
            <person name="Rosling A."/>
        </authorList>
    </citation>
    <scope>NUCLEOTIDE SEQUENCE</scope>
    <source>
        <strain evidence="22">UK204</strain>
    </source>
</reference>
<feature type="transmembrane region" description="Helical" evidence="20">
    <location>
        <begin position="130"/>
        <end position="152"/>
    </location>
</feature>
<evidence type="ECO:0000313" key="23">
    <source>
        <dbReference type="Proteomes" id="UP000789570"/>
    </source>
</evidence>
<dbReference type="GO" id="GO:0016020">
    <property type="term" value="C:membrane"/>
    <property type="evidence" value="ECO:0007669"/>
    <property type="project" value="UniProtKB-SubCell"/>
</dbReference>
<dbReference type="InterPro" id="IPR011701">
    <property type="entry name" value="MFS"/>
</dbReference>
<comment type="catalytic activity">
    <reaction evidence="13">
        <text>L-alanyl-L-lysine(out) = L-alanyl-L-lysine(in)</text>
        <dbReference type="Rhea" id="RHEA:79415"/>
        <dbReference type="ChEBI" id="CHEBI:192470"/>
    </reaction>
</comment>
<organism evidence="22 23">
    <name type="scientific">Funneliformis caledonium</name>
    <dbReference type="NCBI Taxonomy" id="1117310"/>
    <lineage>
        <taxon>Eukaryota</taxon>
        <taxon>Fungi</taxon>
        <taxon>Fungi incertae sedis</taxon>
        <taxon>Mucoromycota</taxon>
        <taxon>Glomeromycotina</taxon>
        <taxon>Glomeromycetes</taxon>
        <taxon>Glomerales</taxon>
        <taxon>Glomeraceae</taxon>
        <taxon>Funneliformis</taxon>
    </lineage>
</organism>
<feature type="transmembrane region" description="Helical" evidence="20">
    <location>
        <begin position="247"/>
        <end position="269"/>
    </location>
</feature>
<comment type="subunit">
    <text evidence="18">Homodimer. Interacts with lysosomal protein GLMP (via lumenal domain); the interaction starts while both proteins are still in the endoplasmic reticulum and is required for stabilization of MFSD1 in lysosomes but has no direct effect on its targeting to lysosomes or transporter activity.</text>
</comment>
<evidence type="ECO:0000256" key="15">
    <source>
        <dbReference type="ARBA" id="ARBA00044985"/>
    </source>
</evidence>
<dbReference type="AlphaFoldDB" id="A0A9N9FW21"/>
<sequence>MSLELSEEERFGAENESNKGSMLEKENDEKERPWKYKIIALLCVLSLALGSHYSAHTLDALKSIIKKELDISNSKYGVIQSSVSLVNTILPILGGIFLDTFGTLVGSVLATSLIAMGNILVALSTDLRSFAVMVIGRILYGIGSGTIVIVQVTILSHWFMGKGLAIAVGIQIAASRLFGFLANITVIPITKLTGSYKWAFWFAAFLCIFSMLTNLAYVLLMKILNERIKTQELLKLKQKKRFNPKKLLIFPDIYWIIVSLEFVLGSVWTSFLTINTELVKIRWNHTDEIAAYNSSISQLFPIFISPFLGYFLDRFGNRSLTLVVSAVFLVISMCLLGFTLAFTPIIGMVFFSLSLSLGPVASLSSIPILLPLDYVGTAIGIVKSSSNIGSTIYDILVGLLQDLDKGKYDMVMIFYLISSIIAVIVTIGLYFVSKNWCDGVMDMKESKRNSYYEEKPVRLEKKRGVMNYLFVGGIICALISSWILFFNFVF</sequence>
<evidence type="ECO:0000259" key="21">
    <source>
        <dbReference type="PROSITE" id="PS50850"/>
    </source>
</evidence>
<dbReference type="Gene3D" id="1.20.1250.20">
    <property type="entry name" value="MFS general substrate transporter like domains"/>
    <property type="match status" value="2"/>
</dbReference>
<accession>A0A9N9FW21</accession>
<comment type="catalytic activity">
    <reaction evidence="8">
        <text>L-aspartyl-L-lysine(out) = L-aspartyl-L-lysine(in)</text>
        <dbReference type="Rhea" id="RHEA:79411"/>
        <dbReference type="ChEBI" id="CHEBI:229953"/>
    </reaction>
</comment>
<evidence type="ECO:0000256" key="13">
    <source>
        <dbReference type="ARBA" id="ARBA00044919"/>
    </source>
</evidence>
<comment type="function">
    <text evidence="17">Lysosomal dipeptide uniporter that selectively exports lysine, arginine or histidine-containing dipeptides with a net positive charge from the lysosome lumen into the cytosol. Could play a role in a specific type of protein O-glycosylation indirectly regulating macrophages migration and tissue invasion. Also essential for liver homeostasis.</text>
</comment>
<feature type="transmembrane region" description="Helical" evidence="20">
    <location>
        <begin position="164"/>
        <end position="186"/>
    </location>
</feature>
<dbReference type="PROSITE" id="PS50850">
    <property type="entry name" value="MFS"/>
    <property type="match status" value="1"/>
</dbReference>
<dbReference type="OrthoDB" id="424834at2759"/>
<dbReference type="InterPro" id="IPR036259">
    <property type="entry name" value="MFS_trans_sf"/>
</dbReference>
<feature type="transmembrane region" description="Helical" evidence="20">
    <location>
        <begin position="289"/>
        <end position="312"/>
    </location>
</feature>
<evidence type="ECO:0000256" key="1">
    <source>
        <dbReference type="ARBA" id="ARBA00004141"/>
    </source>
</evidence>
<evidence type="ECO:0000256" key="17">
    <source>
        <dbReference type="ARBA" id="ARBA00045709"/>
    </source>
</evidence>
<evidence type="ECO:0000256" key="14">
    <source>
        <dbReference type="ARBA" id="ARBA00044924"/>
    </source>
</evidence>
<feature type="transmembrane region" description="Helical" evidence="20">
    <location>
        <begin position="324"/>
        <end position="353"/>
    </location>
</feature>
<dbReference type="EMBL" id="CAJVPQ010001589">
    <property type="protein sequence ID" value="CAG8560132.1"/>
    <property type="molecule type" value="Genomic_DNA"/>
</dbReference>
<evidence type="ECO:0000313" key="22">
    <source>
        <dbReference type="EMBL" id="CAG8560132.1"/>
    </source>
</evidence>
<comment type="catalytic activity">
    <reaction evidence="3">
        <text>L-histidyl-glycine(out) = L-histidyl-glycine(in)</text>
        <dbReference type="Rhea" id="RHEA:79395"/>
        <dbReference type="ChEBI" id="CHEBI:229957"/>
    </reaction>
</comment>
<feature type="transmembrane region" description="Helical" evidence="20">
    <location>
        <begin position="76"/>
        <end position="97"/>
    </location>
</feature>
<feature type="transmembrane region" description="Helical" evidence="20">
    <location>
        <begin position="198"/>
        <end position="220"/>
    </location>
</feature>
<keyword evidence="20" id="KW-0812">Transmembrane</keyword>
<feature type="compositionally biased region" description="Basic and acidic residues" evidence="19">
    <location>
        <begin position="8"/>
        <end position="26"/>
    </location>
</feature>
<comment type="catalytic activity">
    <reaction evidence="11">
        <text>L-arginyl-glycine(out) = L-arginyl-glycine(in)</text>
        <dbReference type="Rhea" id="RHEA:79391"/>
        <dbReference type="ChEBI" id="CHEBI:229955"/>
    </reaction>
</comment>
<feature type="transmembrane region" description="Helical" evidence="20">
    <location>
        <begin position="104"/>
        <end position="124"/>
    </location>
</feature>
<evidence type="ECO:0000256" key="3">
    <source>
        <dbReference type="ARBA" id="ARBA00044878"/>
    </source>
</evidence>
<dbReference type="GO" id="GO:0022857">
    <property type="term" value="F:transmembrane transporter activity"/>
    <property type="evidence" value="ECO:0007669"/>
    <property type="project" value="InterPro"/>
</dbReference>
<feature type="transmembrane region" description="Helical" evidence="20">
    <location>
        <begin position="468"/>
        <end position="489"/>
    </location>
</feature>
<comment type="catalytic activity">
    <reaction evidence="7">
        <text>L-alpha-aminoacyl-L-lysine(out) = L-alpha-aminoacyl-L-lysine(in)</text>
        <dbReference type="Rhea" id="RHEA:79383"/>
        <dbReference type="ChEBI" id="CHEBI:229966"/>
    </reaction>
</comment>
<feature type="transmembrane region" description="Helical" evidence="20">
    <location>
        <begin position="412"/>
        <end position="432"/>
    </location>
</feature>
<name>A0A9N9FW21_9GLOM</name>
<evidence type="ECO:0000256" key="8">
    <source>
        <dbReference type="ARBA" id="ARBA00044898"/>
    </source>
</evidence>
<feature type="domain" description="Major facilitator superfamily (MFS) profile" evidence="21">
    <location>
        <begin position="40"/>
        <end position="436"/>
    </location>
</feature>
<evidence type="ECO:0000256" key="6">
    <source>
        <dbReference type="ARBA" id="ARBA00044891"/>
    </source>
</evidence>
<dbReference type="InterPro" id="IPR020846">
    <property type="entry name" value="MFS_dom"/>
</dbReference>
<evidence type="ECO:0000256" key="11">
    <source>
        <dbReference type="ARBA" id="ARBA00044903"/>
    </source>
</evidence>
<comment type="catalytic activity">
    <reaction evidence="12">
        <text>L-histidyl-L-alpha-amino acid(out) = L-histidyl-L-alpha-amino acid(in)</text>
        <dbReference type="Rhea" id="RHEA:79379"/>
        <dbReference type="ChEBI" id="CHEBI:229964"/>
    </reaction>
</comment>
<evidence type="ECO:0000256" key="2">
    <source>
        <dbReference type="ARBA" id="ARBA00044876"/>
    </source>
</evidence>
<comment type="catalytic activity">
    <reaction evidence="14">
        <text>L-lysyl-glycine(out) = L-lysyl-glycine(in)</text>
        <dbReference type="Rhea" id="RHEA:79407"/>
        <dbReference type="ChEBI" id="CHEBI:191202"/>
    </reaction>
</comment>
<comment type="subcellular location">
    <subcellularLocation>
        <location evidence="1">Membrane</location>
        <topology evidence="1">Multi-pass membrane protein</topology>
    </subcellularLocation>
</comment>
<feature type="transmembrane region" description="Helical" evidence="20">
    <location>
        <begin position="38"/>
        <end position="56"/>
    </location>
</feature>
<gene>
    <name evidence="22" type="ORF">FCALED_LOCUS6558</name>
</gene>
<keyword evidence="23" id="KW-1185">Reference proteome</keyword>
<comment type="catalytic activity">
    <reaction evidence="5">
        <text>L-alpha-aminoacyl-L-histidine(out) = L-alpha-aminoacyl-L-histidine(in)</text>
        <dbReference type="Rhea" id="RHEA:79375"/>
        <dbReference type="ChEBI" id="CHEBI:229967"/>
    </reaction>
</comment>
<comment type="catalytic activity">
    <reaction evidence="9">
        <text>L-arginyl-L-alpha-amino acid(out) = L-arginyl-L-alpha-amino acid(in)</text>
        <dbReference type="Rhea" id="RHEA:79371"/>
        <dbReference type="ChEBI" id="CHEBI:84315"/>
    </reaction>
</comment>
<dbReference type="Pfam" id="PF07690">
    <property type="entry name" value="MFS_1"/>
    <property type="match status" value="1"/>
</dbReference>
<comment type="caution">
    <text evidence="22">The sequence shown here is derived from an EMBL/GenBank/DDBJ whole genome shotgun (WGS) entry which is preliminary data.</text>
</comment>
<proteinExistence type="predicted"/>
<evidence type="ECO:0000256" key="5">
    <source>
        <dbReference type="ARBA" id="ARBA00044884"/>
    </source>
</evidence>
<evidence type="ECO:0000256" key="19">
    <source>
        <dbReference type="SAM" id="MobiDB-lite"/>
    </source>
</evidence>
<dbReference type="SUPFAM" id="SSF103473">
    <property type="entry name" value="MFS general substrate transporter"/>
    <property type="match status" value="1"/>
</dbReference>
<evidence type="ECO:0000256" key="9">
    <source>
        <dbReference type="ARBA" id="ARBA00044899"/>
    </source>
</evidence>
<comment type="catalytic activity">
    <reaction evidence="6">
        <text>L-lysyl-L-alpha-amino acid(out) = L-lysyl-L-alpha-amino acid(in)</text>
        <dbReference type="Rhea" id="RHEA:79387"/>
        <dbReference type="ChEBI" id="CHEBI:229965"/>
    </reaction>
</comment>